<name>A0A7S4JMI9_9EUKA</name>
<sequence>MPRAPRVPRSTARVPSSQPRAARRANGHGRGSQTCTFGAGHMMHRRMTSDGCWTRCEGTDDGHEPDSGVHRYDRVVGFFVSAEELAMVGRSSALAAAERAARSRSKQSSHMQSVYKWSLLERYCLEFHPDEPYSHYLRKLRELSADQMAQLPGDRLKFQPPPGLIVLAYTHVCVQEGHACFRGGSGYHVILVRRCASDARTANVLMYISRA</sequence>
<feature type="region of interest" description="Disordered" evidence="1">
    <location>
        <begin position="1"/>
        <end position="40"/>
    </location>
</feature>
<protein>
    <submittedName>
        <fullName evidence="2">Uncharacterized protein</fullName>
    </submittedName>
</protein>
<dbReference type="EMBL" id="HBKO01038516">
    <property type="protein sequence ID" value="CAE2268295.1"/>
    <property type="molecule type" value="Transcribed_RNA"/>
</dbReference>
<dbReference type="AlphaFoldDB" id="A0A7S4JMI9"/>
<reference evidence="2" key="1">
    <citation type="submission" date="2021-01" db="EMBL/GenBank/DDBJ databases">
        <authorList>
            <person name="Corre E."/>
            <person name="Pelletier E."/>
            <person name="Niang G."/>
            <person name="Scheremetjew M."/>
            <person name="Finn R."/>
            <person name="Kale V."/>
            <person name="Holt S."/>
            <person name="Cochrane G."/>
            <person name="Meng A."/>
            <person name="Brown T."/>
            <person name="Cohen L."/>
        </authorList>
    </citation>
    <scope>NUCLEOTIDE SEQUENCE</scope>
    <source>
        <strain evidence="2">UIO037</strain>
    </source>
</reference>
<evidence type="ECO:0000313" key="2">
    <source>
        <dbReference type="EMBL" id="CAE2268295.1"/>
    </source>
</evidence>
<organism evidence="2">
    <name type="scientific">Prymnesium polylepis</name>
    <dbReference type="NCBI Taxonomy" id="72548"/>
    <lineage>
        <taxon>Eukaryota</taxon>
        <taxon>Haptista</taxon>
        <taxon>Haptophyta</taxon>
        <taxon>Prymnesiophyceae</taxon>
        <taxon>Prymnesiales</taxon>
        <taxon>Prymnesiaceae</taxon>
        <taxon>Prymnesium</taxon>
    </lineage>
</organism>
<proteinExistence type="predicted"/>
<accession>A0A7S4JMI9</accession>
<gene>
    <name evidence="2" type="ORF">CPOL0286_LOCUS17605</name>
</gene>
<evidence type="ECO:0000256" key="1">
    <source>
        <dbReference type="SAM" id="MobiDB-lite"/>
    </source>
</evidence>